<gene>
    <name evidence="3" type="ORF">Q4Q39_10340</name>
</gene>
<proteinExistence type="predicted"/>
<dbReference type="Proteomes" id="UP001176891">
    <property type="component" value="Unassembled WGS sequence"/>
</dbReference>
<feature type="coiled-coil region" evidence="1">
    <location>
        <begin position="212"/>
        <end position="249"/>
    </location>
</feature>
<keyword evidence="1" id="KW-0175">Coiled coil</keyword>
<comment type="caution">
    <text evidence="3">The sequence shown here is derived from an EMBL/GenBank/DDBJ whole genome shotgun (WGS) entry which is preliminary data.</text>
</comment>
<protein>
    <submittedName>
        <fullName evidence="3">DUF2326 domain-containing protein</fullName>
    </submittedName>
</protein>
<evidence type="ECO:0000313" key="4">
    <source>
        <dbReference type="Proteomes" id="UP001176891"/>
    </source>
</evidence>
<evidence type="ECO:0000313" key="3">
    <source>
        <dbReference type="EMBL" id="MDO5987798.1"/>
    </source>
</evidence>
<keyword evidence="4" id="KW-1185">Reference proteome</keyword>
<dbReference type="InterPro" id="IPR018760">
    <property type="entry name" value="DUF2326"/>
</dbReference>
<dbReference type="EMBL" id="JAUOEM010000003">
    <property type="protein sequence ID" value="MDO5987798.1"/>
    <property type="molecule type" value="Genomic_DNA"/>
</dbReference>
<accession>A0ABT8X1H3</accession>
<organism evidence="3 4">
    <name type="scientific">Flavivirga amylovorans</name>
    <dbReference type="NCBI Taxonomy" id="870486"/>
    <lineage>
        <taxon>Bacteria</taxon>
        <taxon>Pseudomonadati</taxon>
        <taxon>Bacteroidota</taxon>
        <taxon>Flavobacteriia</taxon>
        <taxon>Flavobacteriales</taxon>
        <taxon>Flavobacteriaceae</taxon>
        <taxon>Flavivirga</taxon>
    </lineage>
</organism>
<name>A0ABT8X1H3_9FLAO</name>
<dbReference type="Pfam" id="PF10088">
    <property type="entry name" value="DUF2326"/>
    <property type="match status" value="1"/>
</dbReference>
<sequence length="577" mass="67156">MIRIKKLYTYPEIIKPIYFKKGLNFILGEKDESSNKTNGVGKSMSIEFLNFCLLRKKTGSRVFKIPKAILNPDTKICLDLKINNKDLTIIRTVATDDKPEITLDGNTVTFDSIENALNYLNDLFYTNKSKINLNPSFRELLNPSIRDERSEFKDIVSYFDTKNRVPADHTTTLYLLDFDIAAYRLAQNTITEIDKYSRYISDLNKSLTQNGLKSLTDVRAEVNSKEEELEKLENDLEELKTYESFEKVEDDLISIDLALNELRTQQTYLKLSIQKIRLLPEIEKIDEADVLFIYEQFKQGLGNQLKKSFEQVNSFKEKIENFQNHIVNEKLKTLLAKHKIINKKIRSLDDNRSGLLKAIDKKGVFKNLKQSLAIYHRKSEESSNIRTQLKSYDYNKQHKNRLKSNKSNLVTKVDEEIVNNDSKIDSFNKTIANIHQYIMGNKGCSFTIETVNRDTYRDIVKFNMSIDYGGSHSVERAKVFIYDVSLLLNQFTKIKHPRLLIHDNIFDVDQDTLLRSLNFLYSIEDNNSFQYILTLNSDKVDDDSSKKFLDFNIHDYARAIYTKSNRFIIGDKYSEIG</sequence>
<feature type="domain" description="DUF2326" evidence="2">
    <location>
        <begin position="436"/>
        <end position="557"/>
    </location>
</feature>
<evidence type="ECO:0000256" key="1">
    <source>
        <dbReference type="SAM" id="Coils"/>
    </source>
</evidence>
<reference evidence="3" key="1">
    <citation type="submission" date="2023-07" db="EMBL/GenBank/DDBJ databases">
        <title>Two novel species in the genus Flavivirga.</title>
        <authorList>
            <person name="Kwon K."/>
        </authorList>
    </citation>
    <scope>NUCLEOTIDE SEQUENCE</scope>
    <source>
        <strain evidence="3">KACC 14157</strain>
    </source>
</reference>
<evidence type="ECO:0000259" key="2">
    <source>
        <dbReference type="Pfam" id="PF10088"/>
    </source>
</evidence>
<dbReference type="RefSeq" id="WP_303282372.1">
    <property type="nucleotide sequence ID" value="NZ_BAABCZ010000011.1"/>
</dbReference>